<dbReference type="Proteomes" id="UP000240009">
    <property type="component" value="Unassembled WGS sequence"/>
</dbReference>
<protein>
    <submittedName>
        <fullName evidence="2">Uncharacterized protein</fullName>
    </submittedName>
</protein>
<evidence type="ECO:0000313" key="3">
    <source>
        <dbReference type="Proteomes" id="UP000240009"/>
    </source>
</evidence>
<dbReference type="EMBL" id="PUIA01000016">
    <property type="protein sequence ID" value="PQO39350.1"/>
    <property type="molecule type" value="Genomic_DNA"/>
</dbReference>
<accession>A0A2S8G4X4</accession>
<dbReference type="AlphaFoldDB" id="A0A2S8G4X4"/>
<dbReference type="Pfam" id="PF20911">
    <property type="entry name" value="GP7"/>
    <property type="match status" value="1"/>
</dbReference>
<gene>
    <name evidence="2" type="ORF">C5Y96_05710</name>
</gene>
<dbReference type="NCBIfam" id="NF045672">
    <property type="entry name" value="MCP_gp7_epsi_15"/>
    <property type="match status" value="1"/>
</dbReference>
<feature type="compositionally biased region" description="Polar residues" evidence="1">
    <location>
        <begin position="312"/>
        <end position="321"/>
    </location>
</feature>
<dbReference type="InterPro" id="IPR048813">
    <property type="entry name" value="GP7-like"/>
</dbReference>
<name>A0A2S8G4X4_9BACT</name>
<dbReference type="OrthoDB" id="210243at2"/>
<organism evidence="2 3">
    <name type="scientific">Blastopirellula marina</name>
    <dbReference type="NCBI Taxonomy" id="124"/>
    <lineage>
        <taxon>Bacteria</taxon>
        <taxon>Pseudomonadati</taxon>
        <taxon>Planctomycetota</taxon>
        <taxon>Planctomycetia</taxon>
        <taxon>Pirellulales</taxon>
        <taxon>Pirellulaceae</taxon>
        <taxon>Blastopirellula</taxon>
    </lineage>
</organism>
<feature type="region of interest" description="Disordered" evidence="1">
    <location>
        <begin position="286"/>
        <end position="321"/>
    </location>
</feature>
<proteinExistence type="predicted"/>
<sequence>MPNLLQIAKLNMGDGGAGIIEEASQMHPEISGMHPWSGETIPGVADSRTVTGLTFSTLVRTSVPKGGSFRGINQGVAAVSSGFENRIYSTKTFDKRFECDKAAADRYEDGWQAYLAIEASGIMEGGIQDLGKQFYYGTHATLGDAEGFPGLLQSVDANMVIDAGGTTADTGSSVWFVRWGVQDVRHAIGRDGEFDMGEVREETLTDKDDPTKKYTGYVQNLLFYPGLQVAHRYSCLRIKKLTADTGKGLTDALLGKGLSTFISNRKRRPTCIFATPRSIEQLRASRTATNATGAEAPTPTSYEGIPIIPTDGITNTEPLSV</sequence>
<comment type="caution">
    <text evidence="2">The sequence shown here is derived from an EMBL/GenBank/DDBJ whole genome shotgun (WGS) entry which is preliminary data.</text>
</comment>
<dbReference type="RefSeq" id="WP_105350762.1">
    <property type="nucleotide sequence ID" value="NZ_PUIA01000016.1"/>
</dbReference>
<evidence type="ECO:0000256" key="1">
    <source>
        <dbReference type="SAM" id="MobiDB-lite"/>
    </source>
</evidence>
<reference evidence="2 3" key="1">
    <citation type="submission" date="2018-02" db="EMBL/GenBank/DDBJ databases">
        <title>Comparative genomes isolates from brazilian mangrove.</title>
        <authorList>
            <person name="Araujo J.E."/>
            <person name="Taketani R.G."/>
            <person name="Silva M.C.P."/>
            <person name="Loureco M.V."/>
            <person name="Andreote F.D."/>
        </authorList>
    </citation>
    <scope>NUCLEOTIDE SEQUENCE [LARGE SCALE GENOMIC DNA]</scope>
    <source>
        <strain evidence="2 3">HEX-2 MGV</strain>
    </source>
</reference>
<evidence type="ECO:0000313" key="2">
    <source>
        <dbReference type="EMBL" id="PQO39350.1"/>
    </source>
</evidence>